<geneLocation type="mitochondrion" evidence="1"/>
<reference evidence="1" key="1">
    <citation type="journal article" date="2013" name="Front. Plant Sci.">
        <title>Mitochondrial Genome Sequence of the Legume Vicia faba.</title>
        <authorList>
            <person name="Negruk V."/>
        </authorList>
    </citation>
    <scope>NUCLEOTIDE SEQUENCE</scope>
</reference>
<protein>
    <submittedName>
        <fullName evidence="1">Uncharacterized protein</fullName>
    </submittedName>
</protein>
<keyword evidence="1" id="KW-0496">Mitochondrion</keyword>
<dbReference type="EMBL" id="KC189947">
    <property type="protein sequence ID" value="AGC78871.1"/>
    <property type="molecule type" value="Genomic_DNA"/>
</dbReference>
<accession>R4IU81</accession>
<proteinExistence type="predicted"/>
<sequence length="150" mass="17281">MLPFRNKVIWLRLGWCSVSRSENKKRCFWHFYKILTFTIFIFERMDTHSVSFLTAYRLTADTTRPLIHSATTAHSIAAFDSMLLPYSICKQPTEGKSAGSHNCKNHSGPVGLAKESCNSLYRPLYKQANKNEGISKPKSRKIARNPWRIK</sequence>
<evidence type="ECO:0000313" key="1">
    <source>
        <dbReference type="EMBL" id="AGC78871.1"/>
    </source>
</evidence>
<dbReference type="AlphaFoldDB" id="R4IU81"/>
<name>R4IU81_VICFA</name>
<organism evidence="1">
    <name type="scientific">Vicia faba</name>
    <name type="common">Broad bean</name>
    <name type="synonym">Faba vulgaris</name>
    <dbReference type="NCBI Taxonomy" id="3906"/>
    <lineage>
        <taxon>Eukaryota</taxon>
        <taxon>Viridiplantae</taxon>
        <taxon>Streptophyta</taxon>
        <taxon>Embryophyta</taxon>
        <taxon>Tracheophyta</taxon>
        <taxon>Spermatophyta</taxon>
        <taxon>Magnoliopsida</taxon>
        <taxon>eudicotyledons</taxon>
        <taxon>Gunneridae</taxon>
        <taxon>Pentapetalae</taxon>
        <taxon>rosids</taxon>
        <taxon>fabids</taxon>
        <taxon>Fabales</taxon>
        <taxon>Fabaceae</taxon>
        <taxon>Papilionoideae</taxon>
        <taxon>50 kb inversion clade</taxon>
        <taxon>NPAAA clade</taxon>
        <taxon>Hologalegina</taxon>
        <taxon>IRL clade</taxon>
        <taxon>Fabeae</taxon>
        <taxon>Vicia</taxon>
    </lineage>
</organism>